<dbReference type="HOGENOM" id="CLU_024460_0_0_1"/>
<dbReference type="OrthoDB" id="3029470at2759"/>
<dbReference type="EMBL" id="KK207857">
    <property type="protein sequence ID" value="EZF52008.1"/>
    <property type="molecule type" value="Genomic_DNA"/>
</dbReference>
<accession>A0A022W1Q5</accession>
<proteinExistence type="predicted"/>
<name>A0A022W1Q5_TRIRU</name>
<organism evidence="2">
    <name type="scientific">Trichophyton rubrum CBS 288.86</name>
    <dbReference type="NCBI Taxonomy" id="1215330"/>
    <lineage>
        <taxon>Eukaryota</taxon>
        <taxon>Fungi</taxon>
        <taxon>Dikarya</taxon>
        <taxon>Ascomycota</taxon>
        <taxon>Pezizomycotina</taxon>
        <taxon>Eurotiomycetes</taxon>
        <taxon>Eurotiomycetidae</taxon>
        <taxon>Onygenales</taxon>
        <taxon>Arthrodermataceae</taxon>
        <taxon>Trichophyton</taxon>
    </lineage>
</organism>
<dbReference type="Proteomes" id="UP000023758">
    <property type="component" value="Unassembled WGS sequence"/>
</dbReference>
<sequence length="490" mass="54533">MDVSQLPDISDQVVTPDNPARDPTEGMDVDRCVALHNYLVHYAWLAQGRSLDALRRNSYTYFAVYGAAAEALRPRLHRSLEAFLDAAILPLYHYHPSGALFFYAHYFNGPAYLFDNITAVLKDMPADSLVNLYEGGMNIESGGGLFYHQGSHCAVVFMHMDAYDQALPIEEYKELWHPLETVLSSWINLIIIGKVVGSLPDEPGLFDCEKFGCWEWRPYSVIQVDTCIAAWNRLCEAIEARILHSKSGSAVDNIDNNNNHHGSKPPLVPPAVLDAASVPDPGFARAFLTRARRPLFHRIAPGIVLPAMDKAGFVAEQPYTSLPRSSPYSIPPVCLFPAAGEHPVHLMSTTCAFTHDFSASSTHSNIPPRVNAGVYSESVMRNSSDNAEEGFRLLLPFNFMERDWEETGLGARKSDGSLVGNIGSLFQHGYKPFGGGDRRAQRLECLFNCWRKLIDDGVWSVGANGVNGTLDTFREADGERWRNYYISPSW</sequence>
<evidence type="ECO:0000313" key="2">
    <source>
        <dbReference type="EMBL" id="EZF52008.1"/>
    </source>
</evidence>
<feature type="region of interest" description="Disordered" evidence="1">
    <location>
        <begin position="1"/>
        <end position="25"/>
    </location>
</feature>
<evidence type="ECO:0000256" key="1">
    <source>
        <dbReference type="SAM" id="MobiDB-lite"/>
    </source>
</evidence>
<gene>
    <name evidence="2" type="ORF">H103_04742</name>
</gene>
<dbReference type="AlphaFoldDB" id="A0A022W1Q5"/>
<reference evidence="2" key="1">
    <citation type="submission" date="2014-02" db="EMBL/GenBank/DDBJ databases">
        <title>The Genome Sequence of Trichophyton rubrum (morphotype fischeri) CBS 288.86.</title>
        <authorList>
            <consortium name="The Broad Institute Genomics Platform"/>
            <person name="Cuomo C.A."/>
            <person name="White T.C."/>
            <person name="Graser Y."/>
            <person name="Martinez-Rossi N."/>
            <person name="Heitman J."/>
            <person name="Young S.K."/>
            <person name="Zeng Q."/>
            <person name="Gargeya S."/>
            <person name="Abouelleil A."/>
            <person name="Alvarado L."/>
            <person name="Chapman S.B."/>
            <person name="Gainer-Dewar J."/>
            <person name="Goldberg J."/>
            <person name="Griggs A."/>
            <person name="Gujja S."/>
            <person name="Hansen M."/>
            <person name="Howarth C."/>
            <person name="Imamovic A."/>
            <person name="Larimer J."/>
            <person name="Martinez D."/>
            <person name="Murphy C."/>
            <person name="Pearson M.D."/>
            <person name="Persinoti G."/>
            <person name="Poon T."/>
            <person name="Priest M."/>
            <person name="Roberts A.D."/>
            <person name="Saif S."/>
            <person name="Shea T.D."/>
            <person name="Sykes S.N."/>
            <person name="Wortman J."/>
            <person name="Nusbaum C."/>
            <person name="Birren B."/>
        </authorList>
    </citation>
    <scope>NUCLEOTIDE SEQUENCE [LARGE SCALE GENOMIC DNA]</scope>
    <source>
        <strain evidence="2">CBS 288.86</strain>
    </source>
</reference>
<protein>
    <submittedName>
        <fullName evidence="2">Uncharacterized protein</fullName>
    </submittedName>
</protein>